<dbReference type="Proteomes" id="UP000292262">
    <property type="component" value="Unassembled WGS sequence"/>
</dbReference>
<gene>
    <name evidence="8" type="ORF">EV197_0245</name>
</gene>
<keyword evidence="3" id="KW-0210">Decarboxylase</keyword>
<evidence type="ECO:0000256" key="6">
    <source>
        <dbReference type="PIRSR" id="PIRSR602129-50"/>
    </source>
</evidence>
<dbReference type="SUPFAM" id="SSF53383">
    <property type="entry name" value="PLP-dependent transferases"/>
    <property type="match status" value="1"/>
</dbReference>
<dbReference type="GO" id="GO:0019752">
    <property type="term" value="P:carboxylic acid metabolic process"/>
    <property type="evidence" value="ECO:0007669"/>
    <property type="project" value="InterPro"/>
</dbReference>
<dbReference type="Gene3D" id="3.90.1150.170">
    <property type="match status" value="1"/>
</dbReference>
<keyword evidence="9" id="KW-1185">Reference proteome</keyword>
<evidence type="ECO:0000256" key="5">
    <source>
        <dbReference type="ARBA" id="ARBA00023239"/>
    </source>
</evidence>
<dbReference type="GO" id="GO:0016831">
    <property type="term" value="F:carboxy-lyase activity"/>
    <property type="evidence" value="ECO:0007669"/>
    <property type="project" value="UniProtKB-KW"/>
</dbReference>
<organism evidence="8 9">
    <name type="scientific">Aquimarina brevivitae</name>
    <dbReference type="NCBI Taxonomy" id="323412"/>
    <lineage>
        <taxon>Bacteria</taxon>
        <taxon>Pseudomonadati</taxon>
        <taxon>Bacteroidota</taxon>
        <taxon>Flavobacteriia</taxon>
        <taxon>Flavobacteriales</taxon>
        <taxon>Flavobacteriaceae</taxon>
        <taxon>Aquimarina</taxon>
    </lineage>
</organism>
<dbReference type="OrthoDB" id="9803665at2"/>
<proteinExistence type="inferred from homology"/>
<keyword evidence="5 7" id="KW-0456">Lyase</keyword>
<protein>
    <submittedName>
        <fullName evidence="8">L-2,4-diaminobutyrate decarboxylase</fullName>
    </submittedName>
</protein>
<dbReference type="Pfam" id="PF00282">
    <property type="entry name" value="Pyridoxal_deC"/>
    <property type="match status" value="1"/>
</dbReference>
<evidence type="ECO:0000256" key="3">
    <source>
        <dbReference type="ARBA" id="ARBA00022793"/>
    </source>
</evidence>
<dbReference type="PANTHER" id="PTHR45677">
    <property type="entry name" value="GLUTAMATE DECARBOXYLASE-RELATED"/>
    <property type="match status" value="1"/>
</dbReference>
<reference evidence="8 9" key="1">
    <citation type="submission" date="2019-02" db="EMBL/GenBank/DDBJ databases">
        <title>Genomic Encyclopedia of Type Strains, Phase IV (KMG-IV): sequencing the most valuable type-strain genomes for metagenomic binning, comparative biology and taxonomic classification.</title>
        <authorList>
            <person name="Goeker M."/>
        </authorList>
    </citation>
    <scope>NUCLEOTIDE SEQUENCE [LARGE SCALE GENOMIC DNA]</scope>
    <source>
        <strain evidence="8 9">DSM 17196</strain>
    </source>
</reference>
<dbReference type="RefSeq" id="WP_130284905.1">
    <property type="nucleotide sequence ID" value="NZ_SGXE01000001.1"/>
</dbReference>
<comment type="similarity">
    <text evidence="2 7">Belongs to the group II decarboxylase family.</text>
</comment>
<evidence type="ECO:0000256" key="2">
    <source>
        <dbReference type="ARBA" id="ARBA00009533"/>
    </source>
</evidence>
<keyword evidence="4 6" id="KW-0663">Pyridoxal phosphate</keyword>
<dbReference type="PANTHER" id="PTHR45677:SF8">
    <property type="entry name" value="CYSTEINE SULFINIC ACID DECARBOXYLASE"/>
    <property type="match status" value="1"/>
</dbReference>
<dbReference type="InterPro" id="IPR015424">
    <property type="entry name" value="PyrdxlP-dep_Trfase"/>
</dbReference>
<evidence type="ECO:0000256" key="1">
    <source>
        <dbReference type="ARBA" id="ARBA00001933"/>
    </source>
</evidence>
<evidence type="ECO:0000313" key="8">
    <source>
        <dbReference type="EMBL" id="RZS99041.1"/>
    </source>
</evidence>
<evidence type="ECO:0000256" key="4">
    <source>
        <dbReference type="ARBA" id="ARBA00022898"/>
    </source>
</evidence>
<feature type="modified residue" description="N6-(pyridoxal phosphate)lysine" evidence="6">
    <location>
        <position position="297"/>
    </location>
</feature>
<evidence type="ECO:0000313" key="9">
    <source>
        <dbReference type="Proteomes" id="UP000292262"/>
    </source>
</evidence>
<dbReference type="EMBL" id="SGXE01000001">
    <property type="protein sequence ID" value="RZS99041.1"/>
    <property type="molecule type" value="Genomic_DNA"/>
</dbReference>
<accession>A0A4Q7PF20</accession>
<dbReference type="AlphaFoldDB" id="A0A4Q7PF20"/>
<dbReference type="InterPro" id="IPR002129">
    <property type="entry name" value="PyrdxlP-dep_de-COase"/>
</dbReference>
<name>A0A4Q7PF20_9FLAO</name>
<dbReference type="GO" id="GO:0030170">
    <property type="term" value="F:pyridoxal phosphate binding"/>
    <property type="evidence" value="ECO:0007669"/>
    <property type="project" value="InterPro"/>
</dbReference>
<sequence length="479" mass="54346">MSVLQQAYNPNTLAKKGSQLIQLLTNHLKDSQLEAQKKTINWKNPEEQLAFWQQQSQSNQEATDIFKTILSNSINLHNPKYMGHQVAPTLPLAALAGLLSAYLNNGMAVYEMGATASALEKLIMQQICAQIGYDASSDGFITSGGTLANLTALLAARRQILKDDVWEQGSDKALAVMVSEEAHYCIDRAARIMGLGTKGIIKIPVDSEYRMQTELLEEKYIQATNQGLTVIAVIGSAPTTSTGIYDNLEAIADFCELHKLWFHVDGAHGGAVIYSKKYKNLVKGVNRADSVVIDGHKMMMMPSIMTFLAFKNKVHSYQTFNQKAQYLWESSEDEEWYNYAKRTFECTKSMMSIQFYIVQQTYGDTIFEEYVDTLYDLGKTFYQLVEEQDNLENFLRPDANIVCFRYTHKNLSQEQHNQINLKIRRAILEEGRFYIVQTLLNADNYLRVTLMNPFTSVKEIKELLEIIETLGNSFITQNT</sequence>
<comment type="caution">
    <text evidence="8">The sequence shown here is derived from an EMBL/GenBank/DDBJ whole genome shotgun (WGS) entry which is preliminary data.</text>
</comment>
<evidence type="ECO:0000256" key="7">
    <source>
        <dbReference type="RuleBase" id="RU000382"/>
    </source>
</evidence>
<dbReference type="GO" id="GO:0005737">
    <property type="term" value="C:cytoplasm"/>
    <property type="evidence" value="ECO:0007669"/>
    <property type="project" value="TreeGrafter"/>
</dbReference>
<comment type="cofactor">
    <cofactor evidence="1 6 7">
        <name>pyridoxal 5'-phosphate</name>
        <dbReference type="ChEBI" id="CHEBI:597326"/>
    </cofactor>
</comment>
<dbReference type="InterPro" id="IPR015421">
    <property type="entry name" value="PyrdxlP-dep_Trfase_major"/>
</dbReference>
<dbReference type="Gene3D" id="3.40.640.10">
    <property type="entry name" value="Type I PLP-dependent aspartate aminotransferase-like (Major domain)"/>
    <property type="match status" value="1"/>
</dbReference>